<feature type="coiled-coil region" evidence="1">
    <location>
        <begin position="303"/>
        <end position="337"/>
    </location>
</feature>
<evidence type="ECO:0000313" key="3">
    <source>
        <dbReference type="EMBL" id="MCC2241455.1"/>
    </source>
</evidence>
<evidence type="ECO:0000313" key="4">
    <source>
        <dbReference type="Proteomes" id="UP001198893"/>
    </source>
</evidence>
<keyword evidence="2" id="KW-0812">Transmembrane</keyword>
<feature type="transmembrane region" description="Helical" evidence="2">
    <location>
        <begin position="249"/>
        <end position="267"/>
    </location>
</feature>
<protein>
    <recommendedName>
        <fullName evidence="5">TFIIB-type zinc ribbon-containing protein</fullName>
    </recommendedName>
</protein>
<feature type="transmembrane region" description="Helical" evidence="2">
    <location>
        <begin position="219"/>
        <end position="243"/>
    </location>
</feature>
<name>A0AAW4WH12_9FIRM</name>
<comment type="caution">
    <text evidence="3">The sequence shown here is derived from an EMBL/GenBank/DDBJ whole genome shotgun (WGS) entry which is preliminary data.</text>
</comment>
<evidence type="ECO:0000256" key="1">
    <source>
        <dbReference type="SAM" id="Coils"/>
    </source>
</evidence>
<accession>A0AAW4WH12</accession>
<organism evidence="3 4">
    <name type="scientific">Roseburia amylophila</name>
    <dbReference type="NCBI Taxonomy" id="2981794"/>
    <lineage>
        <taxon>Bacteria</taxon>
        <taxon>Bacillati</taxon>
        <taxon>Bacillota</taxon>
        <taxon>Clostridia</taxon>
        <taxon>Lachnospirales</taxon>
        <taxon>Lachnospiraceae</taxon>
        <taxon>Roseburia</taxon>
    </lineage>
</organism>
<dbReference type="RefSeq" id="WP_227709735.1">
    <property type="nucleotide sequence ID" value="NZ_JAJEQW010000003.1"/>
</dbReference>
<dbReference type="Proteomes" id="UP001198893">
    <property type="component" value="Unassembled WGS sequence"/>
</dbReference>
<sequence>MEEIKCPSCGSGAVRKITEEKYECMACDNLFLVHNLSKEFLKTDEHIENIHQDLKKTIENINLTAAVAGGSGRDGLDNRYKNAMTLLNQGNISAAKAEFTGIRNDFMWSCKGYYGLVLCEKKKKHINWGEIGDYIQQIYRCEDVTPEILQEMEGILNDGRQIALASLGKSLNERNAQQNEISSKIQQVTEMSKMQETTLTRKREEFAERWSQTSPVRKAISIAIGIICALVLVWCAVSLFRWIIDVRHLFANAMNYGFFAGILRILWSCVRTILRVAVSVGVIILGVMIYFFILGFITANPQKDDAQLNIDKMDEQIQKLQERHEVLQRRFDEEQMNIQNINRIGSRLEQLQQIKPEEIIPLLIEAGKYY</sequence>
<gene>
    <name evidence="3" type="ORF">LKD47_03930</name>
</gene>
<evidence type="ECO:0000256" key="2">
    <source>
        <dbReference type="SAM" id="Phobius"/>
    </source>
</evidence>
<reference evidence="3" key="1">
    <citation type="submission" date="2021-10" db="EMBL/GenBank/DDBJ databases">
        <title>Anaerobic single-cell dispensing facilitates the cultivation of human gut bacteria.</title>
        <authorList>
            <person name="Afrizal A."/>
        </authorList>
    </citation>
    <scope>NUCLEOTIDE SEQUENCE</scope>
    <source>
        <strain evidence="3">CLA-AA-H204</strain>
    </source>
</reference>
<proteinExistence type="predicted"/>
<dbReference type="AlphaFoldDB" id="A0AAW4WH12"/>
<keyword evidence="1" id="KW-0175">Coiled coil</keyword>
<keyword evidence="2" id="KW-1133">Transmembrane helix</keyword>
<feature type="transmembrane region" description="Helical" evidence="2">
    <location>
        <begin position="274"/>
        <end position="297"/>
    </location>
</feature>
<keyword evidence="2" id="KW-0472">Membrane</keyword>
<evidence type="ECO:0008006" key="5">
    <source>
        <dbReference type="Google" id="ProtNLM"/>
    </source>
</evidence>
<dbReference type="EMBL" id="JAJEQW010000003">
    <property type="protein sequence ID" value="MCC2241455.1"/>
    <property type="molecule type" value="Genomic_DNA"/>
</dbReference>